<dbReference type="Pfam" id="PF10137">
    <property type="entry name" value="CAP12-PCTIR_TIR"/>
    <property type="match status" value="1"/>
</dbReference>
<evidence type="ECO:0000313" key="3">
    <source>
        <dbReference type="Proteomes" id="UP001164733"/>
    </source>
</evidence>
<reference evidence="2" key="1">
    <citation type="submission" date="2021-11" db="EMBL/GenBank/DDBJ databases">
        <title>Clostridia strains as spoilage organisms.</title>
        <authorList>
            <person name="Wambui J."/>
            <person name="Stevens M.J.A."/>
            <person name="Stephan R."/>
        </authorList>
    </citation>
    <scope>NUCLEOTIDE SEQUENCE</scope>
    <source>
        <strain evidence="2">CF009</strain>
    </source>
</reference>
<dbReference type="AlphaFoldDB" id="A0AA47EIN8"/>
<feature type="domain" description="CD-NTase-associated protein 12/Pycsar effector protein TIR" evidence="1">
    <location>
        <begin position="119"/>
        <end position="243"/>
    </location>
</feature>
<dbReference type="InterPro" id="IPR019302">
    <property type="entry name" value="CAP12/PCTIR_TIR_dom"/>
</dbReference>
<dbReference type="RefSeq" id="WP_216119693.1">
    <property type="nucleotide sequence ID" value="NZ_CP086239.1"/>
</dbReference>
<accession>A0AA47EIN8</accession>
<organism evidence="2 3">
    <name type="scientific">Clostridium estertheticum</name>
    <dbReference type="NCBI Taxonomy" id="238834"/>
    <lineage>
        <taxon>Bacteria</taxon>
        <taxon>Bacillati</taxon>
        <taxon>Bacillota</taxon>
        <taxon>Clostridia</taxon>
        <taxon>Eubacteriales</taxon>
        <taxon>Clostridiaceae</taxon>
        <taxon>Clostridium</taxon>
    </lineage>
</organism>
<name>A0AA47EIN8_9CLOT</name>
<proteinExistence type="predicted"/>
<dbReference type="GO" id="GO:0050135">
    <property type="term" value="F:NADP+ nucleosidase activity"/>
    <property type="evidence" value="ECO:0007669"/>
    <property type="project" value="InterPro"/>
</dbReference>
<protein>
    <submittedName>
        <fullName evidence="2">Nucleotide-binding protein</fullName>
    </submittedName>
</protein>
<gene>
    <name evidence="2" type="ORF">LL038_01370</name>
</gene>
<dbReference type="Proteomes" id="UP001164733">
    <property type="component" value="Chromosome"/>
</dbReference>
<dbReference type="EMBL" id="CP086239">
    <property type="protein sequence ID" value="WAG60927.1"/>
    <property type="molecule type" value="Genomic_DNA"/>
</dbReference>
<evidence type="ECO:0000313" key="2">
    <source>
        <dbReference type="EMBL" id="WAG60927.1"/>
    </source>
</evidence>
<sequence>MNDFFVKTAKELLDEGEKFNYDNFCVKSEYGYVSIIDSEYTSWKSMVENFIVEVFTKQSVVYKTFLEAEKFRVIDNGIEIFNNAHNIIIASLKTALKEFQFRDYVKENEEEQLVIQNNKVFVVHGHDESLKNQLVILLGELGLEPIILHRQSDGGSSTIIEKFEKHSDVGYAFVLLTPDEFAYSKSEENLLEKDRKKEYRARQNVIFELGYFFGKLGRTRVTCIYKKGVTVPSDLQGIIYKEVVSDVEEKAREIMRELKEVGYQVKI</sequence>
<evidence type="ECO:0000259" key="1">
    <source>
        <dbReference type="Pfam" id="PF10137"/>
    </source>
</evidence>